<evidence type="ECO:0000256" key="10">
    <source>
        <dbReference type="SAM" id="Phobius"/>
    </source>
</evidence>
<dbReference type="PANTHER" id="PTHR20856">
    <property type="entry name" value="DNA-DIRECTED RNA POLYMERASE I SUBUNIT 2"/>
    <property type="match status" value="1"/>
</dbReference>
<dbReference type="OrthoDB" id="10248617at2759"/>
<dbReference type="Gene3D" id="3.90.1070.20">
    <property type="match status" value="1"/>
</dbReference>
<evidence type="ECO:0000256" key="7">
    <source>
        <dbReference type="ARBA" id="ARBA00048552"/>
    </source>
</evidence>
<dbReference type="GO" id="GO:0006351">
    <property type="term" value="P:DNA-templated transcription"/>
    <property type="evidence" value="ECO:0007669"/>
    <property type="project" value="InterPro"/>
</dbReference>
<dbReference type="EMBL" id="CAJGYO010000013">
    <property type="protein sequence ID" value="CAD6266062.1"/>
    <property type="molecule type" value="Genomic_DNA"/>
</dbReference>
<feature type="region of interest" description="Disordered" evidence="9">
    <location>
        <begin position="1"/>
        <end position="56"/>
    </location>
</feature>
<keyword evidence="5" id="KW-0548">Nucleotidyltransferase</keyword>
<dbReference type="Gene3D" id="3.90.1110.10">
    <property type="entry name" value="RNA polymerase Rpb2, domain 2"/>
    <property type="match status" value="1"/>
</dbReference>
<organism evidence="15 16">
    <name type="scientific">Miscanthus lutarioriparius</name>
    <dbReference type="NCBI Taxonomy" id="422564"/>
    <lineage>
        <taxon>Eukaryota</taxon>
        <taxon>Viridiplantae</taxon>
        <taxon>Streptophyta</taxon>
        <taxon>Embryophyta</taxon>
        <taxon>Tracheophyta</taxon>
        <taxon>Spermatophyta</taxon>
        <taxon>Magnoliopsida</taxon>
        <taxon>Liliopsida</taxon>
        <taxon>Poales</taxon>
        <taxon>Poaceae</taxon>
        <taxon>PACMAD clade</taxon>
        <taxon>Panicoideae</taxon>
        <taxon>Andropogonodae</taxon>
        <taxon>Andropogoneae</taxon>
        <taxon>Saccharinae</taxon>
        <taxon>Miscanthus</taxon>
    </lineage>
</organism>
<keyword evidence="3" id="KW-0240">DNA-directed RNA polymerase</keyword>
<dbReference type="Pfam" id="PF04561">
    <property type="entry name" value="RNA_pol_Rpb2_2"/>
    <property type="match status" value="1"/>
</dbReference>
<comment type="similarity">
    <text evidence="1 8">Belongs to the RNA polymerase beta chain family.</text>
</comment>
<accession>A0A811R7J7</accession>
<comment type="catalytic activity">
    <reaction evidence="7">
        <text>RNA(n) + a ribonucleoside 5'-triphosphate = RNA(n+1) + diphosphate</text>
        <dbReference type="Rhea" id="RHEA:21248"/>
        <dbReference type="Rhea" id="RHEA-COMP:14527"/>
        <dbReference type="Rhea" id="RHEA-COMP:17342"/>
        <dbReference type="ChEBI" id="CHEBI:33019"/>
        <dbReference type="ChEBI" id="CHEBI:61557"/>
        <dbReference type="ChEBI" id="CHEBI:140395"/>
        <dbReference type="EC" id="2.7.7.6"/>
    </reaction>
</comment>
<comment type="caution">
    <text evidence="15">The sequence shown here is derived from an EMBL/GenBank/DDBJ whole genome shotgun (WGS) entry which is preliminary data.</text>
</comment>
<feature type="transmembrane region" description="Helical" evidence="10">
    <location>
        <begin position="343"/>
        <end position="363"/>
    </location>
</feature>
<evidence type="ECO:0000259" key="11">
    <source>
        <dbReference type="Pfam" id="PF04561"/>
    </source>
</evidence>
<dbReference type="GO" id="GO:0032549">
    <property type="term" value="F:ribonucleoside binding"/>
    <property type="evidence" value="ECO:0007669"/>
    <property type="project" value="InterPro"/>
</dbReference>
<evidence type="ECO:0000256" key="3">
    <source>
        <dbReference type="ARBA" id="ARBA00022478"/>
    </source>
</evidence>
<dbReference type="GO" id="GO:0000428">
    <property type="term" value="C:DNA-directed RNA polymerase complex"/>
    <property type="evidence" value="ECO:0007669"/>
    <property type="project" value="UniProtKB-KW"/>
</dbReference>
<dbReference type="SUPFAM" id="SSF64484">
    <property type="entry name" value="beta and beta-prime subunits of DNA dependent RNA-polymerase"/>
    <property type="match status" value="1"/>
</dbReference>
<dbReference type="Pfam" id="PF04565">
    <property type="entry name" value="RNA_pol_Rpb2_3"/>
    <property type="match status" value="1"/>
</dbReference>
<dbReference type="InterPro" id="IPR007644">
    <property type="entry name" value="RNA_pol_bsu_protrusion"/>
</dbReference>
<reference evidence="15" key="1">
    <citation type="submission" date="2020-10" db="EMBL/GenBank/DDBJ databases">
        <authorList>
            <person name="Han B."/>
            <person name="Lu T."/>
            <person name="Zhao Q."/>
            <person name="Huang X."/>
            <person name="Zhao Y."/>
        </authorList>
    </citation>
    <scope>NUCLEOTIDE SEQUENCE</scope>
</reference>
<feature type="domain" description="RNA polymerase Rpb2" evidence="13">
    <location>
        <begin position="545"/>
        <end position="574"/>
    </location>
</feature>
<gene>
    <name evidence="15" type="ORF">NCGR_LOCUS49367</name>
</gene>
<dbReference type="EC" id="2.7.7.6" evidence="2"/>
<dbReference type="GO" id="GO:0003677">
    <property type="term" value="F:DNA binding"/>
    <property type="evidence" value="ECO:0007669"/>
    <property type="project" value="InterPro"/>
</dbReference>
<evidence type="ECO:0000313" key="15">
    <source>
        <dbReference type="EMBL" id="CAD6266062.1"/>
    </source>
</evidence>
<dbReference type="Pfam" id="PF04563">
    <property type="entry name" value="RNA_pol_Rpb2_1"/>
    <property type="match status" value="1"/>
</dbReference>
<keyword evidence="6" id="KW-0804">Transcription</keyword>
<evidence type="ECO:0000259" key="12">
    <source>
        <dbReference type="Pfam" id="PF04563"/>
    </source>
</evidence>
<evidence type="ECO:0000256" key="6">
    <source>
        <dbReference type="ARBA" id="ARBA00023163"/>
    </source>
</evidence>
<feature type="domain" description="RNA polymerase Rpb2" evidence="14">
    <location>
        <begin position="638"/>
        <end position="685"/>
    </location>
</feature>
<keyword evidence="16" id="KW-1185">Reference proteome</keyword>
<evidence type="ECO:0000259" key="14">
    <source>
        <dbReference type="Pfam" id="PF04567"/>
    </source>
</evidence>
<evidence type="ECO:0000256" key="2">
    <source>
        <dbReference type="ARBA" id="ARBA00012418"/>
    </source>
</evidence>
<keyword evidence="10" id="KW-1133">Transmembrane helix</keyword>
<keyword evidence="4" id="KW-0808">Transferase</keyword>
<proteinExistence type="inferred from homology"/>
<dbReference type="InterPro" id="IPR007645">
    <property type="entry name" value="RNA_pol_Rpb2_3"/>
</dbReference>
<dbReference type="Gene3D" id="3.90.1100.10">
    <property type="match status" value="2"/>
</dbReference>
<dbReference type="InterPro" id="IPR015712">
    <property type="entry name" value="DNA-dir_RNA_pol_su2"/>
</dbReference>
<name>A0A811R7J7_9POAL</name>
<evidence type="ECO:0000259" key="13">
    <source>
        <dbReference type="Pfam" id="PF04565"/>
    </source>
</evidence>
<evidence type="ECO:0000313" key="16">
    <source>
        <dbReference type="Proteomes" id="UP000604825"/>
    </source>
</evidence>
<dbReference type="InterPro" id="IPR007647">
    <property type="entry name" value="RNA_pol_Rpb2_5"/>
</dbReference>
<keyword evidence="10" id="KW-0812">Transmembrane</keyword>
<dbReference type="Proteomes" id="UP000604825">
    <property type="component" value="Unassembled WGS sequence"/>
</dbReference>
<evidence type="ECO:0000256" key="8">
    <source>
        <dbReference type="RuleBase" id="RU000434"/>
    </source>
</evidence>
<feature type="domain" description="RNA polymerase Rpb2" evidence="11">
    <location>
        <begin position="311"/>
        <end position="476"/>
    </location>
</feature>
<dbReference type="InterPro" id="IPR007642">
    <property type="entry name" value="RNA_pol_Rpb2_2"/>
</dbReference>
<evidence type="ECO:0000256" key="4">
    <source>
        <dbReference type="ARBA" id="ARBA00022679"/>
    </source>
</evidence>
<dbReference type="InterPro" id="IPR037034">
    <property type="entry name" value="RNA_pol_Rpb2_2_sf"/>
</dbReference>
<dbReference type="Pfam" id="PF04567">
    <property type="entry name" value="RNA_pol_Rpb2_5"/>
    <property type="match status" value="1"/>
</dbReference>
<dbReference type="FunFam" id="3.90.1100.10:FF:000015">
    <property type="entry name" value="DNA-directed RNA polymerase subunit beta"/>
    <property type="match status" value="1"/>
</dbReference>
<sequence length="735" mass="83265">MGEPQMDGDQSPVISDTDMMDCLNLDGYGDVEDPHKEGAKGERQPSGKVDELQSTMDVDLTGVISVEDEGNEKQNAMDVDLKEILPEEDEGKGKASSDLPSHVPVDFDVASLEKFCKEASRSFFSETGLVSHQINSYNHFVSHGLQELFDSFGEITVEPDYDPSNKDGAWKHATVIFGRVKLGEPVFMVDNSDLEQQDLKFKRRHARLQKMTYAARMNVEMTVQVYILNKSDKAKTGKDTHVHRRDIMTETKQVSMGLLPVMVESNLCWLHKLQESDCQFDFGGYFVIKGTEKVFIAEEQRFLSRIWVTDRPSWNASYTSQIRREKINIKLVPSKRNEICKVINIYFMGTILPIWVVFFALGVSSDKEAFDTINILDCGASIVNIISSTIKESHEEFEGFCTPGRARQYVDELIRKSKFPPKESFDEYVCRYTFHSVNGVRSKALFLGYMVKCLLMAYSGNRKCDNKDDFRNKRLDLACQLLRRELWTHIKRAERCMVKLVQRDLSNDGSLQDLRRYVDASIITNGLNRAFSTGSWQHPFKKERNPSYWGKLCFLSTTDGEKCGFVKKLAVTAVVSSVVRKPLIDTFVSSGMKKLNDISLQDISGKFRIFLNGDLLGVCADPHELTSRLRSLRLIDPQELMDQNIVELIGVEEEEDIRCASGIRHLFTGEKEDGSSGSTHCELDPSFLLGLSCSLIPFANHDNARRVLMQAQKISQQAIGYSPTNSHTRLDTLSH</sequence>
<feature type="compositionally biased region" description="Basic and acidic residues" evidence="9">
    <location>
        <begin position="32"/>
        <end position="51"/>
    </location>
</feature>
<keyword evidence="10" id="KW-0472">Membrane</keyword>
<protein>
    <recommendedName>
        <fullName evidence="2">DNA-directed RNA polymerase</fullName>
        <ecNumber evidence="2">2.7.7.6</ecNumber>
    </recommendedName>
</protein>
<feature type="domain" description="RNA polymerase beta subunit protrusion" evidence="12">
    <location>
        <begin position="128"/>
        <end position="524"/>
    </location>
</feature>
<evidence type="ECO:0000256" key="9">
    <source>
        <dbReference type="SAM" id="MobiDB-lite"/>
    </source>
</evidence>
<dbReference type="GO" id="GO:0003899">
    <property type="term" value="F:DNA-directed RNA polymerase activity"/>
    <property type="evidence" value="ECO:0007669"/>
    <property type="project" value="UniProtKB-EC"/>
</dbReference>
<evidence type="ECO:0000256" key="5">
    <source>
        <dbReference type="ARBA" id="ARBA00022695"/>
    </source>
</evidence>
<evidence type="ECO:0000256" key="1">
    <source>
        <dbReference type="ARBA" id="ARBA00006835"/>
    </source>
</evidence>
<dbReference type="AlphaFoldDB" id="A0A811R7J7"/>